<feature type="domain" description="EamA" evidence="6">
    <location>
        <begin position="151"/>
        <end position="278"/>
    </location>
</feature>
<feature type="non-terminal residue" evidence="7">
    <location>
        <position position="282"/>
    </location>
</feature>
<dbReference type="SUPFAM" id="SSF103481">
    <property type="entry name" value="Multidrug resistance efflux transporter EmrE"/>
    <property type="match status" value="2"/>
</dbReference>
<feature type="transmembrane region" description="Helical" evidence="5">
    <location>
        <begin position="236"/>
        <end position="256"/>
    </location>
</feature>
<feature type="transmembrane region" description="Helical" evidence="5">
    <location>
        <begin position="208"/>
        <end position="229"/>
    </location>
</feature>
<keyword evidence="3 5" id="KW-1133">Transmembrane helix</keyword>
<evidence type="ECO:0000259" key="6">
    <source>
        <dbReference type="Pfam" id="PF00892"/>
    </source>
</evidence>
<feature type="transmembrane region" description="Helical" evidence="5">
    <location>
        <begin position="72"/>
        <end position="88"/>
    </location>
</feature>
<proteinExistence type="predicted"/>
<dbReference type="Pfam" id="PF00892">
    <property type="entry name" value="EamA"/>
    <property type="match status" value="2"/>
</dbReference>
<dbReference type="PANTHER" id="PTHR22911">
    <property type="entry name" value="ACYL-MALONYL CONDENSING ENZYME-RELATED"/>
    <property type="match status" value="1"/>
</dbReference>
<dbReference type="GO" id="GO:0016020">
    <property type="term" value="C:membrane"/>
    <property type="evidence" value="ECO:0007669"/>
    <property type="project" value="UniProtKB-SubCell"/>
</dbReference>
<accession>A0A382RLZ9</accession>
<keyword evidence="4 5" id="KW-0472">Membrane</keyword>
<feature type="domain" description="EamA" evidence="6">
    <location>
        <begin position="12"/>
        <end position="140"/>
    </location>
</feature>
<feature type="transmembrane region" description="Helical" evidence="5">
    <location>
        <begin position="178"/>
        <end position="196"/>
    </location>
</feature>
<keyword evidence="2 5" id="KW-0812">Transmembrane</keyword>
<comment type="subcellular location">
    <subcellularLocation>
        <location evidence="1">Membrane</location>
        <topology evidence="1">Multi-pass membrane protein</topology>
    </subcellularLocation>
</comment>
<sequence length="282" mass="31906">MNFTVSNNNKAKLLMVLSALAFSIMAAEVKATAHTVAIKAFARQIFSCLIVLIIIIIKNQRIIPLRQNRIKLFLRCLFGTLGMYLYFYSIDNLYLANASMLTRITPFFVTVLAVIILKETVDNLNWIIFLPMIFGCVLIIKPNSELFNPASIIAVLSACSAAMAYIMIKAIGKEESAYTIIFWFTLVSSGIYFIIAKDEFSSIDKLQYLNLVIIGLFGVLGQIGLTLSYQLSKASYVAPYSYFYIIFSGIIGVYIWQEIPDIFSIIGFICIFLSYFYLIRFQ</sequence>
<evidence type="ECO:0000256" key="1">
    <source>
        <dbReference type="ARBA" id="ARBA00004141"/>
    </source>
</evidence>
<organism evidence="7">
    <name type="scientific">marine metagenome</name>
    <dbReference type="NCBI Taxonomy" id="408172"/>
    <lineage>
        <taxon>unclassified sequences</taxon>
        <taxon>metagenomes</taxon>
        <taxon>ecological metagenomes</taxon>
    </lineage>
</organism>
<feature type="transmembrane region" description="Helical" evidence="5">
    <location>
        <begin position="94"/>
        <end position="117"/>
    </location>
</feature>
<evidence type="ECO:0000256" key="4">
    <source>
        <dbReference type="ARBA" id="ARBA00023136"/>
    </source>
</evidence>
<evidence type="ECO:0000256" key="2">
    <source>
        <dbReference type="ARBA" id="ARBA00022692"/>
    </source>
</evidence>
<dbReference type="InterPro" id="IPR000620">
    <property type="entry name" value="EamA_dom"/>
</dbReference>
<dbReference type="PANTHER" id="PTHR22911:SF6">
    <property type="entry name" value="SOLUTE CARRIER FAMILY 35 MEMBER G1"/>
    <property type="match status" value="1"/>
</dbReference>
<evidence type="ECO:0000256" key="5">
    <source>
        <dbReference type="SAM" id="Phobius"/>
    </source>
</evidence>
<feature type="transmembrane region" description="Helical" evidence="5">
    <location>
        <begin position="124"/>
        <end position="140"/>
    </location>
</feature>
<name>A0A382RLZ9_9ZZZZ</name>
<feature type="transmembrane region" description="Helical" evidence="5">
    <location>
        <begin position="146"/>
        <end position="166"/>
    </location>
</feature>
<dbReference type="InterPro" id="IPR037185">
    <property type="entry name" value="EmrE-like"/>
</dbReference>
<gene>
    <name evidence="7" type="ORF">METZ01_LOCUS350991</name>
</gene>
<evidence type="ECO:0000313" key="7">
    <source>
        <dbReference type="EMBL" id="SVC98137.1"/>
    </source>
</evidence>
<dbReference type="EMBL" id="UINC01122368">
    <property type="protein sequence ID" value="SVC98137.1"/>
    <property type="molecule type" value="Genomic_DNA"/>
</dbReference>
<evidence type="ECO:0000256" key="3">
    <source>
        <dbReference type="ARBA" id="ARBA00022989"/>
    </source>
</evidence>
<feature type="transmembrane region" description="Helical" evidence="5">
    <location>
        <begin position="262"/>
        <end position="279"/>
    </location>
</feature>
<protein>
    <recommendedName>
        <fullName evidence="6">EamA domain-containing protein</fullName>
    </recommendedName>
</protein>
<reference evidence="7" key="1">
    <citation type="submission" date="2018-05" db="EMBL/GenBank/DDBJ databases">
        <authorList>
            <person name="Lanie J.A."/>
            <person name="Ng W.-L."/>
            <person name="Kazmierczak K.M."/>
            <person name="Andrzejewski T.M."/>
            <person name="Davidsen T.M."/>
            <person name="Wayne K.J."/>
            <person name="Tettelin H."/>
            <person name="Glass J.I."/>
            <person name="Rusch D."/>
            <person name="Podicherti R."/>
            <person name="Tsui H.-C.T."/>
            <person name="Winkler M.E."/>
        </authorList>
    </citation>
    <scope>NUCLEOTIDE SEQUENCE</scope>
</reference>
<feature type="transmembrane region" description="Helical" evidence="5">
    <location>
        <begin position="41"/>
        <end position="60"/>
    </location>
</feature>
<dbReference type="AlphaFoldDB" id="A0A382RLZ9"/>